<evidence type="ECO:0000313" key="1">
    <source>
        <dbReference type="EMBL" id="TWV95156.1"/>
    </source>
</evidence>
<gene>
    <name evidence="1" type="ORF">FEF09_24805</name>
</gene>
<dbReference type="EMBL" id="VOHS01000041">
    <property type="protein sequence ID" value="TWV95156.1"/>
    <property type="molecule type" value="Genomic_DNA"/>
</dbReference>
<protein>
    <submittedName>
        <fullName evidence="1">DUF3175 domain-containing protein</fullName>
    </submittedName>
</protein>
<dbReference type="OrthoDB" id="9807263at2"/>
<dbReference type="InterPro" id="IPR021513">
    <property type="entry name" value="Phage_RSL1_Orf186"/>
</dbReference>
<comment type="caution">
    <text evidence="1">The sequence shown here is derived from an EMBL/GenBank/DDBJ whole genome shotgun (WGS) entry which is preliminary data.</text>
</comment>
<accession>A0A5C6LQW9</accession>
<name>A0A5C6LQW9_9BACT</name>
<keyword evidence="2" id="KW-1185">Reference proteome</keyword>
<organism evidence="1 2">
    <name type="scientific">Chitinophaga pinensis</name>
    <dbReference type="NCBI Taxonomy" id="79329"/>
    <lineage>
        <taxon>Bacteria</taxon>
        <taxon>Pseudomonadati</taxon>
        <taxon>Bacteroidota</taxon>
        <taxon>Chitinophagia</taxon>
        <taxon>Chitinophagales</taxon>
        <taxon>Chitinophagaceae</taxon>
        <taxon>Chitinophaga</taxon>
    </lineage>
</organism>
<evidence type="ECO:0000313" key="2">
    <source>
        <dbReference type="Proteomes" id="UP000318815"/>
    </source>
</evidence>
<dbReference type="Pfam" id="PF11373">
    <property type="entry name" value="DUF3175"/>
    <property type="match status" value="1"/>
</dbReference>
<dbReference type="AlphaFoldDB" id="A0A5C6LQW9"/>
<sequence length="74" mass="8801">MREGIFKSEDPEKIARSFEKIGYKSRRRKGTPYQSAMSMLNFYINRAGKNLPEKQQHVLEHAKEELRKVFGREE</sequence>
<proteinExistence type="predicted"/>
<reference evidence="1 2" key="1">
    <citation type="submission" date="2019-08" db="EMBL/GenBank/DDBJ databases">
        <title>Whole genome sequencing of chitin degrading bacteria Chitinophaga pinensis YS16.</title>
        <authorList>
            <person name="Singh R.P."/>
            <person name="Manchanda G."/>
            <person name="Maurya I.K."/>
            <person name="Joshi N.K."/>
            <person name="Srivastava A.K."/>
        </authorList>
    </citation>
    <scope>NUCLEOTIDE SEQUENCE [LARGE SCALE GENOMIC DNA]</scope>
    <source>
        <strain evidence="1 2">YS-16</strain>
    </source>
</reference>
<dbReference type="Proteomes" id="UP000318815">
    <property type="component" value="Unassembled WGS sequence"/>
</dbReference>